<accession>A0A371R399</accession>
<protein>
    <submittedName>
        <fullName evidence="1">Uncharacterized protein</fullName>
    </submittedName>
</protein>
<evidence type="ECO:0000313" key="1">
    <source>
        <dbReference type="EMBL" id="RFA98256.1"/>
    </source>
</evidence>
<dbReference type="OrthoDB" id="24756at2157"/>
<dbReference type="EMBL" id="NMUF01000001">
    <property type="protein sequence ID" value="RFB00330.1"/>
    <property type="molecule type" value="Genomic_DNA"/>
</dbReference>
<sequence>MAMRSIALFKVGRDYGVTFLDLKIAGLRDTASKPSKYEKELRAIEEELIGFMPKLREMYAMDTVLEDTAGRKYLARFYTYGGVIYYALLISPKNTLRTTARKLASQGWRLLVMIEKKAVKKTPSETDVR</sequence>
<reference evidence="3 4" key="1">
    <citation type="submission" date="2017-07" db="EMBL/GenBank/DDBJ databases">
        <title>Draft genome sequence of aerobic hyperthermophilic archaea, Pyrobaculum aerophilum YKB31 and YKB32.</title>
        <authorList>
            <person name="Mochizuki T."/>
            <person name="Berliner A.J."/>
            <person name="Yoshida-Takashima Y."/>
            <person name="Takaki Y."/>
            <person name="Nunoura T."/>
            <person name="Takai K."/>
        </authorList>
    </citation>
    <scope>NUCLEOTIDE SEQUENCE [LARGE SCALE GENOMIC DNA]</scope>
    <source>
        <strain evidence="1 4">YKB31</strain>
        <strain evidence="2 3">YKB32</strain>
    </source>
</reference>
<name>A0A371R399_9CREN</name>
<evidence type="ECO:0000313" key="2">
    <source>
        <dbReference type="EMBL" id="RFB00330.1"/>
    </source>
</evidence>
<organism evidence="1 4">
    <name type="scientific">Pyrobaculum aerophilum</name>
    <dbReference type="NCBI Taxonomy" id="13773"/>
    <lineage>
        <taxon>Archaea</taxon>
        <taxon>Thermoproteota</taxon>
        <taxon>Thermoprotei</taxon>
        <taxon>Thermoproteales</taxon>
        <taxon>Thermoproteaceae</taxon>
        <taxon>Pyrobaculum</taxon>
    </lineage>
</organism>
<dbReference type="Proteomes" id="UP000257123">
    <property type="component" value="Unassembled WGS sequence"/>
</dbReference>
<gene>
    <name evidence="1" type="ORF">CGL51_00795</name>
    <name evidence="2" type="ORF">CGL52_00220</name>
</gene>
<evidence type="ECO:0000313" key="4">
    <source>
        <dbReference type="Proteomes" id="UP000257123"/>
    </source>
</evidence>
<dbReference type="AlphaFoldDB" id="A0A371R399"/>
<dbReference type="RefSeq" id="WP_116420320.1">
    <property type="nucleotide sequence ID" value="NZ_NMUE01000002.1"/>
</dbReference>
<evidence type="ECO:0000313" key="3">
    <source>
        <dbReference type="Proteomes" id="UP000256877"/>
    </source>
</evidence>
<dbReference type="Proteomes" id="UP000256877">
    <property type="component" value="Unassembled WGS sequence"/>
</dbReference>
<proteinExistence type="predicted"/>
<comment type="caution">
    <text evidence="1">The sequence shown here is derived from an EMBL/GenBank/DDBJ whole genome shotgun (WGS) entry which is preliminary data.</text>
</comment>
<dbReference type="EMBL" id="NMUE01000002">
    <property type="protein sequence ID" value="RFA98256.1"/>
    <property type="molecule type" value="Genomic_DNA"/>
</dbReference>